<organism evidence="1 2">
    <name type="scientific">Venturia inaequalis</name>
    <name type="common">Apple scab fungus</name>
    <dbReference type="NCBI Taxonomy" id="5025"/>
    <lineage>
        <taxon>Eukaryota</taxon>
        <taxon>Fungi</taxon>
        <taxon>Dikarya</taxon>
        <taxon>Ascomycota</taxon>
        <taxon>Pezizomycotina</taxon>
        <taxon>Dothideomycetes</taxon>
        <taxon>Pleosporomycetidae</taxon>
        <taxon>Venturiales</taxon>
        <taxon>Venturiaceae</taxon>
        <taxon>Venturia</taxon>
    </lineage>
</organism>
<dbReference type="AlphaFoldDB" id="A0A8H3VDJ2"/>
<gene>
    <name evidence="1" type="ORF">EG328_000921</name>
</gene>
<evidence type="ECO:0000313" key="1">
    <source>
        <dbReference type="EMBL" id="KAE9987977.1"/>
    </source>
</evidence>
<dbReference type="EMBL" id="WNWS01000012">
    <property type="protein sequence ID" value="KAE9987977.1"/>
    <property type="molecule type" value="Genomic_DNA"/>
</dbReference>
<dbReference type="OrthoDB" id="3933749at2759"/>
<comment type="caution">
    <text evidence="1">The sequence shown here is derived from an EMBL/GenBank/DDBJ whole genome shotgun (WGS) entry which is preliminary data.</text>
</comment>
<reference evidence="1 2" key="1">
    <citation type="submission" date="2018-12" db="EMBL/GenBank/DDBJ databases">
        <title>Venturia inaequalis Genome Resource.</title>
        <authorList>
            <person name="Lichtner F.J."/>
        </authorList>
    </citation>
    <scope>NUCLEOTIDE SEQUENCE [LARGE SCALE GENOMIC DNA]</scope>
    <source>
        <strain evidence="1 2">120213</strain>
    </source>
</reference>
<protein>
    <submittedName>
        <fullName evidence="1">Uncharacterized protein</fullName>
    </submittedName>
</protein>
<proteinExistence type="predicted"/>
<sequence length="313" mass="36506">MPVARPATFFRLPTELRIIIYHMYILNSSSTLCNPRKTIYEGAGLLNSDEHKIERAQTYIHNDFHQGGLYRTAGPALFRIPLKELDKAFARSLSLNELVFHSNFHQASLYRIAGPTLFGIPSNELDKAFARCPLLNEHVFHITPENISSLEKWEPPFPITDYTRICLAVNLYTRESEKKWKEQFETTFPKQFTALQHIHIYFEEITTEQDWHTRKRTTSTKNDLQESLMEMPSVQTVTISWGAGVDRAPKEQFAYYRVTGDCACDPFLYYYCDGLKSGFKEWVTHDDPCFSKIFPGQAYDWRQREMDRLEYAG</sequence>
<evidence type="ECO:0000313" key="2">
    <source>
        <dbReference type="Proteomes" id="UP000447873"/>
    </source>
</evidence>
<name>A0A8H3VDJ2_VENIN</name>
<dbReference type="Proteomes" id="UP000447873">
    <property type="component" value="Unassembled WGS sequence"/>
</dbReference>
<accession>A0A8H3VDJ2</accession>